<comment type="cofactor">
    <cofactor evidence="6">
        <name>[4Fe-4S] cluster</name>
        <dbReference type="ChEBI" id="CHEBI:49883"/>
    </cofactor>
    <text evidence="6">Binds 1 [4Fe-4S] cluster per subunit.</text>
</comment>
<dbReference type="NCBIfam" id="TIGR00434">
    <property type="entry name" value="cysH"/>
    <property type="match status" value="1"/>
</dbReference>
<dbReference type="GO" id="GO:0004604">
    <property type="term" value="F:phosphoadenylyl-sulfate reductase (thioredoxin) activity"/>
    <property type="evidence" value="ECO:0007669"/>
    <property type="project" value="UniProtKB-UniRule"/>
</dbReference>
<keyword evidence="4 6" id="KW-0408">Iron</keyword>
<dbReference type="HAMAP" id="MF_00063">
    <property type="entry name" value="CysH"/>
    <property type="match status" value="1"/>
</dbReference>
<dbReference type="EMBL" id="QYCN01000017">
    <property type="protein sequence ID" value="RIY09278.1"/>
    <property type="molecule type" value="Genomic_DNA"/>
</dbReference>
<reference evidence="8 9" key="2">
    <citation type="submission" date="2019-01" db="EMBL/GenBank/DDBJ databases">
        <title>Hymenobacter humicola sp. nov., isolated from soils in Antarctica.</title>
        <authorList>
            <person name="Sedlacek I."/>
            <person name="Holochova P."/>
            <person name="Kralova S."/>
            <person name="Pantucek R."/>
            <person name="Stankova E."/>
            <person name="Vrbovska V."/>
            <person name="Kristofova L."/>
            <person name="Svec P."/>
            <person name="Busse H.-J."/>
        </authorList>
    </citation>
    <scope>NUCLEOTIDE SEQUENCE [LARGE SCALE GENOMIC DNA]</scope>
    <source>
        <strain evidence="8 9">CCM 8852</strain>
    </source>
</reference>
<protein>
    <recommendedName>
        <fullName evidence="6">Adenosine 5'-phosphosulfate reductase</fullName>
        <shortName evidence="6">APS reductase</shortName>
        <ecNumber evidence="6">1.8.4.10</ecNumber>
    </recommendedName>
    <alternativeName>
        <fullName evidence="6">5'-adenylylsulfate reductase</fullName>
    </alternativeName>
    <alternativeName>
        <fullName evidence="6">Thioredoxin-dependent 5'-adenylylsulfate reductase</fullName>
    </alternativeName>
</protein>
<dbReference type="GO" id="GO:0070814">
    <property type="term" value="P:hydrogen sulfide biosynthetic process"/>
    <property type="evidence" value="ECO:0007669"/>
    <property type="project" value="UniProtKB-UniRule"/>
</dbReference>
<gene>
    <name evidence="6" type="primary">cysH</name>
    <name evidence="8" type="ORF">D0T11_12685</name>
</gene>
<dbReference type="Proteomes" id="UP000284250">
    <property type="component" value="Unassembled WGS sequence"/>
</dbReference>
<accession>A0A418QVU4</accession>
<evidence type="ECO:0000256" key="1">
    <source>
        <dbReference type="ARBA" id="ARBA00009732"/>
    </source>
</evidence>
<dbReference type="PANTHER" id="PTHR46482:SF9">
    <property type="entry name" value="5'-ADENYLYLSULFATE REDUCTASE 1, CHLOROPLASTIC"/>
    <property type="match status" value="1"/>
</dbReference>
<dbReference type="OrthoDB" id="9794018at2"/>
<feature type="domain" description="Phosphoadenosine phosphosulphate reductase" evidence="7">
    <location>
        <begin position="41"/>
        <end position="215"/>
    </location>
</feature>
<feature type="active site" description="Nucleophile; cysteine thiosulfonate intermediate" evidence="6">
    <location>
        <position position="237"/>
    </location>
</feature>
<dbReference type="EC" id="1.8.4.10" evidence="6"/>
<feature type="binding site" evidence="6">
    <location>
        <position position="127"/>
    </location>
    <ligand>
        <name>[4Fe-4S] cluster</name>
        <dbReference type="ChEBI" id="CHEBI:49883"/>
    </ligand>
</feature>
<feature type="binding site" evidence="6">
    <location>
        <position position="212"/>
    </location>
    <ligand>
        <name>[4Fe-4S] cluster</name>
        <dbReference type="ChEBI" id="CHEBI:49883"/>
    </ligand>
</feature>
<dbReference type="AlphaFoldDB" id="A0A418QVU4"/>
<keyword evidence="6" id="KW-0963">Cytoplasm</keyword>
<evidence type="ECO:0000256" key="6">
    <source>
        <dbReference type="HAMAP-Rule" id="MF_00063"/>
    </source>
</evidence>
<dbReference type="GO" id="GO:0043866">
    <property type="term" value="F:adenylyl-sulfate reductase (thioredoxin) activity"/>
    <property type="evidence" value="ECO:0007669"/>
    <property type="project" value="UniProtKB-EC"/>
</dbReference>
<feature type="binding site" evidence="6">
    <location>
        <position position="126"/>
    </location>
    <ligand>
        <name>[4Fe-4S] cluster</name>
        <dbReference type="ChEBI" id="CHEBI:49883"/>
    </ligand>
</feature>
<comment type="function">
    <text evidence="6">Catalyzes the formation of sulfite from adenosine 5'-phosphosulfate (APS) using thioredoxin as an electron donor.</text>
</comment>
<comment type="caution">
    <text evidence="8">The sequence shown here is derived from an EMBL/GenBank/DDBJ whole genome shotgun (WGS) entry which is preliminary data.</text>
</comment>
<comment type="subcellular location">
    <subcellularLocation>
        <location evidence="6">Cytoplasm</location>
    </subcellularLocation>
</comment>
<evidence type="ECO:0000256" key="4">
    <source>
        <dbReference type="ARBA" id="ARBA00023004"/>
    </source>
</evidence>
<dbReference type="InterPro" id="IPR014729">
    <property type="entry name" value="Rossmann-like_a/b/a_fold"/>
</dbReference>
<comment type="catalytic activity">
    <reaction evidence="6">
        <text>[thioredoxin]-disulfide + sulfite + AMP + 2 H(+) = adenosine 5'-phosphosulfate + [thioredoxin]-dithiol</text>
        <dbReference type="Rhea" id="RHEA:21976"/>
        <dbReference type="Rhea" id="RHEA-COMP:10698"/>
        <dbReference type="Rhea" id="RHEA-COMP:10700"/>
        <dbReference type="ChEBI" id="CHEBI:15378"/>
        <dbReference type="ChEBI" id="CHEBI:17359"/>
        <dbReference type="ChEBI" id="CHEBI:29950"/>
        <dbReference type="ChEBI" id="CHEBI:50058"/>
        <dbReference type="ChEBI" id="CHEBI:58243"/>
        <dbReference type="ChEBI" id="CHEBI:456215"/>
        <dbReference type="EC" id="1.8.4.10"/>
    </reaction>
</comment>
<dbReference type="NCBIfam" id="NF002537">
    <property type="entry name" value="PRK02090.1"/>
    <property type="match status" value="1"/>
</dbReference>
<dbReference type="Gene3D" id="3.40.50.620">
    <property type="entry name" value="HUPs"/>
    <property type="match status" value="1"/>
</dbReference>
<evidence type="ECO:0000256" key="3">
    <source>
        <dbReference type="ARBA" id="ARBA00023002"/>
    </source>
</evidence>
<evidence type="ECO:0000259" key="7">
    <source>
        <dbReference type="Pfam" id="PF01507"/>
    </source>
</evidence>
<keyword evidence="2 6" id="KW-0479">Metal-binding</keyword>
<dbReference type="CDD" id="cd23945">
    <property type="entry name" value="PAPS_reductase"/>
    <property type="match status" value="1"/>
</dbReference>
<comment type="pathway">
    <text evidence="6">Sulfur metabolism; hydrogen sulfide biosynthesis; sulfite from sulfate.</text>
</comment>
<keyword evidence="9" id="KW-1185">Reference proteome</keyword>
<comment type="similarity">
    <text evidence="1 6">Belongs to the PAPS reductase family. CysH subfamily.</text>
</comment>
<name>A0A418QVU4_9BACT</name>
<evidence type="ECO:0000256" key="5">
    <source>
        <dbReference type="ARBA" id="ARBA00023014"/>
    </source>
</evidence>
<dbReference type="RefSeq" id="WP_119656158.1">
    <property type="nucleotide sequence ID" value="NZ_JBHUOI010000073.1"/>
</dbReference>
<dbReference type="GO" id="GO:0051539">
    <property type="term" value="F:4 iron, 4 sulfur cluster binding"/>
    <property type="evidence" value="ECO:0007669"/>
    <property type="project" value="UniProtKB-UniRule"/>
</dbReference>
<organism evidence="8 9">
    <name type="scientific">Hymenobacter rubripertinctus</name>
    <dbReference type="NCBI Taxonomy" id="2029981"/>
    <lineage>
        <taxon>Bacteria</taxon>
        <taxon>Pseudomonadati</taxon>
        <taxon>Bacteroidota</taxon>
        <taxon>Cytophagia</taxon>
        <taxon>Cytophagales</taxon>
        <taxon>Hymenobacteraceae</taxon>
        <taxon>Hymenobacter</taxon>
    </lineage>
</organism>
<feature type="binding site" evidence="6">
    <location>
        <position position="209"/>
    </location>
    <ligand>
        <name>[4Fe-4S] cluster</name>
        <dbReference type="ChEBI" id="CHEBI:49883"/>
    </ligand>
</feature>
<dbReference type="InterPro" id="IPR004511">
    <property type="entry name" value="PAPS/APS_Rdtase"/>
</dbReference>
<dbReference type="GO" id="GO:0046872">
    <property type="term" value="F:metal ion binding"/>
    <property type="evidence" value="ECO:0007669"/>
    <property type="project" value="UniProtKB-KW"/>
</dbReference>
<dbReference type="SUPFAM" id="SSF52402">
    <property type="entry name" value="Adenine nucleotide alpha hydrolases-like"/>
    <property type="match status" value="1"/>
</dbReference>
<dbReference type="PIRSF" id="PIRSF000857">
    <property type="entry name" value="PAPS_reductase"/>
    <property type="match status" value="1"/>
</dbReference>
<evidence type="ECO:0000313" key="8">
    <source>
        <dbReference type="EMBL" id="RIY09278.1"/>
    </source>
</evidence>
<dbReference type="Pfam" id="PF01507">
    <property type="entry name" value="PAPS_reduct"/>
    <property type="match status" value="1"/>
</dbReference>
<evidence type="ECO:0000313" key="9">
    <source>
        <dbReference type="Proteomes" id="UP000284250"/>
    </source>
</evidence>
<dbReference type="GO" id="GO:0019379">
    <property type="term" value="P:sulfate assimilation, phosphoadenylyl sulfate reduction by phosphoadenylyl-sulfate reductase (thioredoxin)"/>
    <property type="evidence" value="ECO:0007669"/>
    <property type="project" value="UniProtKB-UniRule"/>
</dbReference>
<dbReference type="GO" id="GO:0005737">
    <property type="term" value="C:cytoplasm"/>
    <property type="evidence" value="ECO:0007669"/>
    <property type="project" value="UniProtKB-SubCell"/>
</dbReference>
<keyword evidence="3 6" id="KW-0560">Oxidoreductase</keyword>
<dbReference type="PANTHER" id="PTHR46482">
    <property type="entry name" value="5'-ADENYLYLSULFATE REDUCTASE 3, CHLOROPLASTIC"/>
    <property type="match status" value="1"/>
</dbReference>
<keyword evidence="5 6" id="KW-0411">Iron-sulfur</keyword>
<proteinExistence type="inferred from homology"/>
<sequence>MSVADAAPAVHALLDELRPRLVAAPALERLRLVAETFPGQAVFSTSFGLEDQIISHLIFAHDLPIEVFTLDTGRNFQETYATWNKTLLRYGKPIAVYAPQRETLENLLLHKGPNSFYESVENRQECCRIRKVEPLNRALAGRGAWVTGIRAEQSQNRQTMDPLEWDAAHNLVKVHPLFDWTWEQALAFVQAGGIPVNPLHQQGFVSIGCAPCTRAIKPGEDFRAGRWWWEDLSAKECGLHATAPHHDGPDPVVESITNLSS</sequence>
<dbReference type="InterPro" id="IPR002500">
    <property type="entry name" value="PAPS_reduct_dom"/>
</dbReference>
<reference evidence="8 9" key="1">
    <citation type="submission" date="2018-09" db="EMBL/GenBank/DDBJ databases">
        <authorList>
            <person name="Zeman M."/>
            <person name="Pardy F."/>
        </authorList>
    </citation>
    <scope>NUCLEOTIDE SEQUENCE [LARGE SCALE GENOMIC DNA]</scope>
    <source>
        <strain evidence="8 9">CCM 8852</strain>
    </source>
</reference>
<evidence type="ECO:0000256" key="2">
    <source>
        <dbReference type="ARBA" id="ARBA00022723"/>
    </source>
</evidence>